<accession>A0ABS1F861</accession>
<dbReference type="Proteomes" id="UP000652760">
    <property type="component" value="Unassembled WGS sequence"/>
</dbReference>
<protein>
    <submittedName>
        <fullName evidence="2">Uncharacterized protein</fullName>
    </submittedName>
</protein>
<proteinExistence type="predicted"/>
<comment type="caution">
    <text evidence="2">The sequence shown here is derived from an EMBL/GenBank/DDBJ whole genome shotgun (WGS) entry which is preliminary data.</text>
</comment>
<evidence type="ECO:0000313" key="3">
    <source>
        <dbReference type="Proteomes" id="UP000652760"/>
    </source>
</evidence>
<gene>
    <name evidence="2" type="ORF">JHL17_19595</name>
</gene>
<organism evidence="2 3">
    <name type="scientific">Azospirillum endophyticum</name>
    <dbReference type="NCBI Taxonomy" id="2800326"/>
    <lineage>
        <taxon>Bacteria</taxon>
        <taxon>Pseudomonadati</taxon>
        <taxon>Pseudomonadota</taxon>
        <taxon>Alphaproteobacteria</taxon>
        <taxon>Rhodospirillales</taxon>
        <taxon>Azospirillaceae</taxon>
        <taxon>Azospirillum</taxon>
    </lineage>
</organism>
<name>A0ABS1F861_9PROT</name>
<sequence length="347" mass="36108">MPCHLSDCLGPIHSVAGPAPSSGGSGDCPKGHDPVADRCPESRCSPAAVMGQNASSGQIPLTRHGVRVEGRRLSGDADPRPNPSCRTAPPEPLMSRQRAALRLSLKALTGAAVLGALFALPVPASAAAKEAAKPPAKTAAAKARPAKSSGPATPACYNHAEHAAEQLMRMHTEMMVVGLTCRTVMPDKKPFDLYQDFSVKNRTLLSSSEASLIAFYKRSGAGGNATRQFDMFRTELANEISRRAATIGIPQYCANFVDRSAAAKDLTADDLRTLTSDEKGAGLMHLASRPLCDVKVVSNPDPVIAVASAAPAATPKATTAKAKPAKAPAKPKQKVAAVPAKQSVAVR</sequence>
<evidence type="ECO:0000313" key="2">
    <source>
        <dbReference type="EMBL" id="MBK1839618.1"/>
    </source>
</evidence>
<feature type="region of interest" description="Disordered" evidence="1">
    <location>
        <begin position="315"/>
        <end position="347"/>
    </location>
</feature>
<feature type="region of interest" description="Disordered" evidence="1">
    <location>
        <begin position="72"/>
        <end position="91"/>
    </location>
</feature>
<feature type="compositionally biased region" description="Basic and acidic residues" evidence="1">
    <location>
        <begin position="29"/>
        <end position="41"/>
    </location>
</feature>
<keyword evidence="3" id="KW-1185">Reference proteome</keyword>
<evidence type="ECO:0000256" key="1">
    <source>
        <dbReference type="SAM" id="MobiDB-lite"/>
    </source>
</evidence>
<dbReference type="EMBL" id="JAENHM010000058">
    <property type="protein sequence ID" value="MBK1839618.1"/>
    <property type="molecule type" value="Genomic_DNA"/>
</dbReference>
<reference evidence="3" key="1">
    <citation type="submission" date="2021-01" db="EMBL/GenBank/DDBJ databases">
        <title>Genome public.</title>
        <authorList>
            <person name="Liu C."/>
            <person name="Sun Q."/>
        </authorList>
    </citation>
    <scope>NUCLEOTIDE SEQUENCE [LARGE SCALE GENOMIC DNA]</scope>
    <source>
        <strain evidence="3">YIM B02556</strain>
    </source>
</reference>
<feature type="region of interest" description="Disordered" evidence="1">
    <location>
        <begin position="14"/>
        <end position="65"/>
    </location>
</feature>